<keyword evidence="3 5" id="KW-0238">DNA-binding</keyword>
<protein>
    <submittedName>
        <fullName evidence="7">DNA-binding SARP family transcriptional activator</fullName>
    </submittedName>
</protein>
<sequence>MIKFNVLGPLEVRTEADSALPKGRKARQVLALLLLRANEVVDVETFAEELWEGRGGGVGAIRTHVYNLRSALAAQPATRAVADMLVTEPTGYLLRVEPGQLDAEAFADSVAEGRQLMSSGAAEKAARRLRDGLSLWRGRALANVTPGPVVARHLTYLEEIRNRAVELRLEADLRLGHHRELVAELRTLIARNPLNEWYHLRLIECLCRCGRRGEALLAYHDLRRILDEELGLEPSAEARRLQHGILADAGHAPADQQSNRPMYSWSLRAPLARRPAAVVSTKRGLPQMK</sequence>
<keyword evidence="8" id="KW-1185">Reference proteome</keyword>
<evidence type="ECO:0000256" key="5">
    <source>
        <dbReference type="PROSITE-ProRule" id="PRU01091"/>
    </source>
</evidence>
<comment type="caution">
    <text evidence="7">The sequence shown here is derived from an EMBL/GenBank/DDBJ whole genome shotgun (WGS) entry which is preliminary data.</text>
</comment>
<keyword evidence="2" id="KW-0805">Transcription regulation</keyword>
<dbReference type="PANTHER" id="PTHR35807">
    <property type="entry name" value="TRANSCRIPTIONAL REGULATOR REDD-RELATED"/>
    <property type="match status" value="1"/>
</dbReference>
<dbReference type="InterPro" id="IPR001867">
    <property type="entry name" value="OmpR/PhoB-type_DNA-bd"/>
</dbReference>
<evidence type="ECO:0000256" key="1">
    <source>
        <dbReference type="ARBA" id="ARBA00005820"/>
    </source>
</evidence>
<dbReference type="PROSITE" id="PS51755">
    <property type="entry name" value="OMPR_PHOB"/>
    <property type="match status" value="1"/>
</dbReference>
<dbReference type="InterPro" id="IPR036388">
    <property type="entry name" value="WH-like_DNA-bd_sf"/>
</dbReference>
<organism evidence="7 8">
    <name type="scientific">Nonomuraea rubra</name>
    <dbReference type="NCBI Taxonomy" id="46180"/>
    <lineage>
        <taxon>Bacteria</taxon>
        <taxon>Bacillati</taxon>
        <taxon>Actinomycetota</taxon>
        <taxon>Actinomycetes</taxon>
        <taxon>Streptosporangiales</taxon>
        <taxon>Streptosporangiaceae</taxon>
        <taxon>Nonomuraea</taxon>
    </lineage>
</organism>
<feature type="DNA-binding region" description="OmpR/PhoB-type" evidence="5">
    <location>
        <begin position="1"/>
        <end position="96"/>
    </location>
</feature>
<dbReference type="GO" id="GO:0003677">
    <property type="term" value="F:DNA binding"/>
    <property type="evidence" value="ECO:0007669"/>
    <property type="project" value="UniProtKB-UniRule"/>
</dbReference>
<keyword evidence="4" id="KW-0804">Transcription</keyword>
<dbReference type="SMART" id="SM01043">
    <property type="entry name" value="BTAD"/>
    <property type="match status" value="1"/>
</dbReference>
<evidence type="ECO:0000259" key="6">
    <source>
        <dbReference type="PROSITE" id="PS51755"/>
    </source>
</evidence>
<evidence type="ECO:0000313" key="8">
    <source>
        <dbReference type="Proteomes" id="UP000565579"/>
    </source>
</evidence>
<dbReference type="EMBL" id="JACHMI010000001">
    <property type="protein sequence ID" value="MBB6552350.1"/>
    <property type="molecule type" value="Genomic_DNA"/>
</dbReference>
<dbReference type="Pfam" id="PF00486">
    <property type="entry name" value="Trans_reg_C"/>
    <property type="match status" value="1"/>
</dbReference>
<dbReference type="GO" id="GO:0000160">
    <property type="term" value="P:phosphorelay signal transduction system"/>
    <property type="evidence" value="ECO:0007669"/>
    <property type="project" value="InterPro"/>
</dbReference>
<dbReference type="Gene3D" id="1.25.40.10">
    <property type="entry name" value="Tetratricopeptide repeat domain"/>
    <property type="match status" value="1"/>
</dbReference>
<dbReference type="SUPFAM" id="SSF46894">
    <property type="entry name" value="C-terminal effector domain of the bipartite response regulators"/>
    <property type="match status" value="1"/>
</dbReference>
<dbReference type="RefSeq" id="WP_185106282.1">
    <property type="nucleotide sequence ID" value="NZ_BAAAXY010000185.1"/>
</dbReference>
<dbReference type="InterPro" id="IPR005158">
    <property type="entry name" value="BTAD"/>
</dbReference>
<dbReference type="CDD" id="cd15831">
    <property type="entry name" value="BTAD"/>
    <property type="match status" value="1"/>
</dbReference>
<reference evidence="7 8" key="1">
    <citation type="submission" date="2020-08" db="EMBL/GenBank/DDBJ databases">
        <title>Sequencing the genomes of 1000 actinobacteria strains.</title>
        <authorList>
            <person name="Klenk H.-P."/>
        </authorList>
    </citation>
    <scope>NUCLEOTIDE SEQUENCE [LARGE SCALE GENOMIC DNA]</scope>
    <source>
        <strain evidence="7 8">DSM 43768</strain>
    </source>
</reference>
<evidence type="ECO:0000313" key="7">
    <source>
        <dbReference type="EMBL" id="MBB6552350.1"/>
    </source>
</evidence>
<dbReference type="GO" id="GO:0006355">
    <property type="term" value="P:regulation of DNA-templated transcription"/>
    <property type="evidence" value="ECO:0007669"/>
    <property type="project" value="InterPro"/>
</dbReference>
<proteinExistence type="inferred from homology"/>
<comment type="similarity">
    <text evidence="1">Belongs to the AfsR/DnrI/RedD regulatory family.</text>
</comment>
<feature type="domain" description="OmpR/PhoB-type" evidence="6">
    <location>
        <begin position="1"/>
        <end position="96"/>
    </location>
</feature>
<dbReference type="SMART" id="SM00862">
    <property type="entry name" value="Trans_reg_C"/>
    <property type="match status" value="1"/>
</dbReference>
<dbReference type="AlphaFoldDB" id="A0A7X0NZ75"/>
<accession>A0A7X0NZ75</accession>
<gene>
    <name evidence="7" type="ORF">HD593_007145</name>
</gene>
<dbReference type="InterPro" id="IPR011990">
    <property type="entry name" value="TPR-like_helical_dom_sf"/>
</dbReference>
<evidence type="ECO:0000256" key="3">
    <source>
        <dbReference type="ARBA" id="ARBA00023125"/>
    </source>
</evidence>
<evidence type="ECO:0000256" key="4">
    <source>
        <dbReference type="ARBA" id="ARBA00023163"/>
    </source>
</evidence>
<evidence type="ECO:0000256" key="2">
    <source>
        <dbReference type="ARBA" id="ARBA00023015"/>
    </source>
</evidence>
<dbReference type="Proteomes" id="UP000565579">
    <property type="component" value="Unassembled WGS sequence"/>
</dbReference>
<dbReference type="Gene3D" id="1.10.10.10">
    <property type="entry name" value="Winged helix-like DNA-binding domain superfamily/Winged helix DNA-binding domain"/>
    <property type="match status" value="1"/>
</dbReference>
<name>A0A7X0NZ75_9ACTN</name>
<dbReference type="SUPFAM" id="SSF48452">
    <property type="entry name" value="TPR-like"/>
    <property type="match status" value="1"/>
</dbReference>
<dbReference type="InterPro" id="IPR016032">
    <property type="entry name" value="Sig_transdc_resp-reg_C-effctor"/>
</dbReference>
<dbReference type="Pfam" id="PF03704">
    <property type="entry name" value="BTAD"/>
    <property type="match status" value="1"/>
</dbReference>
<dbReference type="InterPro" id="IPR051677">
    <property type="entry name" value="AfsR-DnrI-RedD_regulator"/>
</dbReference>
<dbReference type="PANTHER" id="PTHR35807:SF1">
    <property type="entry name" value="TRANSCRIPTIONAL REGULATOR REDD"/>
    <property type="match status" value="1"/>
</dbReference>